<feature type="chain" id="PRO_5025526537" evidence="1">
    <location>
        <begin position="21"/>
        <end position="465"/>
    </location>
</feature>
<dbReference type="Proteomes" id="UP000474630">
    <property type="component" value="Chromosome"/>
</dbReference>
<dbReference type="AlphaFoldDB" id="A0A6C0R9A7"/>
<dbReference type="Pfam" id="PF13568">
    <property type="entry name" value="OMP_b-brl_2"/>
    <property type="match status" value="2"/>
</dbReference>
<accession>A0A6C0R9A7</accession>
<sequence length="465" mass="53322">MKTKLILSFIIILFSLQICHAQKFTFGIENGINYSNVHKKYDYDRFAALAGPVNGIFAQYQLGNFFLLQSGVNHATFHYNERQYNYYYTDFFPTSSYDPTLSSSFAPYYSTGRSYYSFLRVPLTLKFRTPGKLNFEIGGGAYYAFLTNDEYRGKDRDNFTKEYRDENFPKMHDRGWILESSVNYNINDKWSVFASGRVTYGKEEYFENVEGKTGSTELTFGIGYKPFNKNISNISSDSLGQNISILAHSGILVSNTKSTENKSEYKTSLGLSSGVSLKFLLGQNIALLTGAWYERKGYGLNYQGYHNAIYKNPIQSERENAPQIESEVQLDYLTIPLMFNIEMGNKIQSSINLGCYFSLLQNAFAEGERIETYTNNQSYQITKSYFNDSADEWFRNTDTGIMLSYRIGYPIFQWANMFLWFNQSFGVKNILNNDEETPGAYINTGNEKIYNRATSILIGLTIPVN</sequence>
<evidence type="ECO:0000313" key="4">
    <source>
        <dbReference type="Proteomes" id="UP000474630"/>
    </source>
</evidence>
<feature type="domain" description="Outer membrane protein beta-barrel" evidence="2">
    <location>
        <begin position="242"/>
        <end position="425"/>
    </location>
</feature>
<organism evidence="3 4">
    <name type="scientific">Draconibacterium halophilum</name>
    <dbReference type="NCBI Taxonomy" id="2706887"/>
    <lineage>
        <taxon>Bacteria</taxon>
        <taxon>Pseudomonadati</taxon>
        <taxon>Bacteroidota</taxon>
        <taxon>Bacteroidia</taxon>
        <taxon>Marinilabiliales</taxon>
        <taxon>Prolixibacteraceae</taxon>
        <taxon>Draconibacterium</taxon>
    </lineage>
</organism>
<dbReference type="InterPro" id="IPR025665">
    <property type="entry name" value="Beta-barrel_OMP_2"/>
</dbReference>
<evidence type="ECO:0000313" key="3">
    <source>
        <dbReference type="EMBL" id="QIA07054.1"/>
    </source>
</evidence>
<keyword evidence="4" id="KW-1185">Reference proteome</keyword>
<gene>
    <name evidence="3" type="ORF">G0Q07_04590</name>
</gene>
<evidence type="ECO:0000259" key="2">
    <source>
        <dbReference type="Pfam" id="PF13568"/>
    </source>
</evidence>
<feature type="domain" description="Outer membrane protein beta-barrel" evidence="2">
    <location>
        <begin position="21"/>
        <end position="201"/>
    </location>
</feature>
<protein>
    <submittedName>
        <fullName evidence="3">PorT family protein</fullName>
    </submittedName>
</protein>
<reference evidence="3 4" key="1">
    <citation type="submission" date="2020-02" db="EMBL/GenBank/DDBJ databases">
        <title>Genome sequencing for Draconibacterium sp. strain M1.</title>
        <authorList>
            <person name="Park S.-J."/>
        </authorList>
    </citation>
    <scope>NUCLEOTIDE SEQUENCE [LARGE SCALE GENOMIC DNA]</scope>
    <source>
        <strain evidence="3 4">M1</strain>
    </source>
</reference>
<proteinExistence type="predicted"/>
<name>A0A6C0R9A7_9BACT</name>
<keyword evidence="1" id="KW-0732">Signal</keyword>
<evidence type="ECO:0000256" key="1">
    <source>
        <dbReference type="SAM" id="SignalP"/>
    </source>
</evidence>
<dbReference type="KEGG" id="drc:G0Q07_04590"/>
<dbReference type="EMBL" id="CP048409">
    <property type="protein sequence ID" value="QIA07054.1"/>
    <property type="molecule type" value="Genomic_DNA"/>
</dbReference>
<dbReference type="RefSeq" id="WP_163344983.1">
    <property type="nucleotide sequence ID" value="NZ_CP048409.1"/>
</dbReference>
<feature type="signal peptide" evidence="1">
    <location>
        <begin position="1"/>
        <end position="20"/>
    </location>
</feature>